<dbReference type="GO" id="GO:0003700">
    <property type="term" value="F:DNA-binding transcription factor activity"/>
    <property type="evidence" value="ECO:0007669"/>
    <property type="project" value="TreeGrafter"/>
</dbReference>
<keyword evidence="2" id="KW-0238">DNA-binding</keyword>
<comment type="caution">
    <text evidence="5">The sequence shown here is derived from an EMBL/GenBank/DDBJ whole genome shotgun (WGS) entry which is preliminary data.</text>
</comment>
<dbReference type="EMBL" id="PVBQ01000001">
    <property type="protein sequence ID" value="PRD49127.1"/>
    <property type="molecule type" value="Genomic_DNA"/>
</dbReference>
<sequence>MDIIVKFAHYYIFYHTLSISVPRSIKKISRLESIMAGEKRISISDVAKAVGVSITTVSFILNGKAKERRISEAVNRRVLDYVKQVGYKPSRSIRKAGGKAKVLAFLSENIADPFFSEVGRHIETLAAELGYQVLYCDTRNDVNRANQYIQLCIEKEIEGLIVVPPENFEKTAEKMKQRIPMVMFDRYLPTVETSYVVSDNRTGAYNATKYLLEQGNKRIGLVSLYSSHTHIRGRLDGYMEAMDEFRMQSFIRKLSADSPAAETAIQIAEFLVDNKLDAVLFATHCLAVDGLSGIREKDIVMPRIVTFDDHVLFNHYRPAISAVVQDVEQLAKKLLETLAAEIKGKPEAISKIVVPCKLEVRESLIF</sequence>
<protein>
    <submittedName>
        <fullName evidence="5">LacI family transcriptional regulator</fullName>
    </submittedName>
</protein>
<dbReference type="PROSITE" id="PS50932">
    <property type="entry name" value="HTH_LACI_2"/>
    <property type="match status" value="1"/>
</dbReference>
<dbReference type="Proteomes" id="UP000239711">
    <property type="component" value="Unassembled WGS sequence"/>
</dbReference>
<feature type="domain" description="HTH lacI-type" evidence="4">
    <location>
        <begin position="41"/>
        <end position="98"/>
    </location>
</feature>
<accession>A0A2S9J8Q4</accession>
<dbReference type="Pfam" id="PF00356">
    <property type="entry name" value="LacI"/>
    <property type="match status" value="1"/>
</dbReference>
<dbReference type="InterPro" id="IPR010982">
    <property type="entry name" value="Lambda_DNA-bd_dom_sf"/>
</dbReference>
<dbReference type="PANTHER" id="PTHR30146">
    <property type="entry name" value="LACI-RELATED TRANSCRIPTIONAL REPRESSOR"/>
    <property type="match status" value="1"/>
</dbReference>
<evidence type="ECO:0000256" key="3">
    <source>
        <dbReference type="ARBA" id="ARBA00023163"/>
    </source>
</evidence>
<dbReference type="Gene3D" id="1.10.260.40">
    <property type="entry name" value="lambda repressor-like DNA-binding domains"/>
    <property type="match status" value="1"/>
</dbReference>
<dbReference type="InterPro" id="IPR028082">
    <property type="entry name" value="Peripla_BP_I"/>
</dbReference>
<dbReference type="OrthoDB" id="9803256at2"/>
<dbReference type="InterPro" id="IPR025997">
    <property type="entry name" value="SBP_2_dom"/>
</dbReference>
<dbReference type="SUPFAM" id="SSF47413">
    <property type="entry name" value="lambda repressor-like DNA-binding domains"/>
    <property type="match status" value="1"/>
</dbReference>
<dbReference type="GO" id="GO:0000976">
    <property type="term" value="F:transcription cis-regulatory region binding"/>
    <property type="evidence" value="ECO:0007669"/>
    <property type="project" value="TreeGrafter"/>
</dbReference>
<dbReference type="PANTHER" id="PTHR30146:SF109">
    <property type="entry name" value="HTH-TYPE TRANSCRIPTIONAL REGULATOR GALS"/>
    <property type="match status" value="1"/>
</dbReference>
<gene>
    <name evidence="5" type="ORF">C5745_00305</name>
</gene>
<keyword evidence="1" id="KW-0805">Transcription regulation</keyword>
<evidence type="ECO:0000313" key="6">
    <source>
        <dbReference type="Proteomes" id="UP000239711"/>
    </source>
</evidence>
<dbReference type="Gene3D" id="3.40.50.2300">
    <property type="match status" value="2"/>
</dbReference>
<keyword evidence="3" id="KW-0804">Transcription</keyword>
<evidence type="ECO:0000256" key="2">
    <source>
        <dbReference type="ARBA" id="ARBA00023125"/>
    </source>
</evidence>
<dbReference type="AlphaFoldDB" id="A0A2S9J8Q4"/>
<proteinExistence type="predicted"/>
<evidence type="ECO:0000313" key="5">
    <source>
        <dbReference type="EMBL" id="PRD49127.1"/>
    </source>
</evidence>
<dbReference type="CDD" id="cd01392">
    <property type="entry name" value="HTH_LacI"/>
    <property type="match status" value="1"/>
</dbReference>
<dbReference type="PROSITE" id="PS00356">
    <property type="entry name" value="HTH_LACI_1"/>
    <property type="match status" value="1"/>
</dbReference>
<dbReference type="SUPFAM" id="SSF53822">
    <property type="entry name" value="Periplasmic binding protein-like I"/>
    <property type="match status" value="1"/>
</dbReference>
<dbReference type="Pfam" id="PF13407">
    <property type="entry name" value="Peripla_BP_4"/>
    <property type="match status" value="1"/>
</dbReference>
<evidence type="ECO:0000256" key="1">
    <source>
        <dbReference type="ARBA" id="ARBA00023015"/>
    </source>
</evidence>
<evidence type="ECO:0000259" key="4">
    <source>
        <dbReference type="PROSITE" id="PS50932"/>
    </source>
</evidence>
<dbReference type="InterPro" id="IPR000843">
    <property type="entry name" value="HTH_LacI"/>
</dbReference>
<dbReference type="SMART" id="SM00354">
    <property type="entry name" value="HTH_LACI"/>
    <property type="match status" value="1"/>
</dbReference>
<reference evidence="5 6" key="1">
    <citation type="submission" date="2018-02" db="EMBL/GenBank/DDBJ databases">
        <title>The draft genome of Sphingobacterium sp. 5JN-11.</title>
        <authorList>
            <person name="Liu L."/>
            <person name="Li L."/>
            <person name="Liang L."/>
            <person name="Zhang X."/>
            <person name="Wang T."/>
        </authorList>
    </citation>
    <scope>NUCLEOTIDE SEQUENCE [LARGE SCALE GENOMIC DNA]</scope>
    <source>
        <strain evidence="5 6">5JN-11</strain>
    </source>
</reference>
<name>A0A2S9J8Q4_9SPHI</name>
<keyword evidence="6" id="KW-1185">Reference proteome</keyword>
<organism evidence="5 6">
    <name type="scientific">Sphingobacterium haloxyli</name>
    <dbReference type="NCBI Taxonomy" id="2100533"/>
    <lineage>
        <taxon>Bacteria</taxon>
        <taxon>Pseudomonadati</taxon>
        <taxon>Bacteroidota</taxon>
        <taxon>Sphingobacteriia</taxon>
        <taxon>Sphingobacteriales</taxon>
        <taxon>Sphingobacteriaceae</taxon>
        <taxon>Sphingobacterium</taxon>
    </lineage>
</organism>